<dbReference type="EMBL" id="OBMM01000001">
    <property type="protein sequence ID" value="SOB95327.1"/>
    <property type="molecule type" value="Genomic_DNA"/>
</dbReference>
<keyword evidence="1" id="KW-1133">Transmembrane helix</keyword>
<organism evidence="2 5">
    <name type="scientific">Thalassospira xiamenensis</name>
    <dbReference type="NCBI Taxonomy" id="220697"/>
    <lineage>
        <taxon>Bacteria</taxon>
        <taxon>Pseudomonadati</taxon>
        <taxon>Pseudomonadota</taxon>
        <taxon>Alphaproteobacteria</taxon>
        <taxon>Rhodospirillales</taxon>
        <taxon>Thalassospiraceae</taxon>
        <taxon>Thalassospira</taxon>
    </lineage>
</organism>
<evidence type="ECO:0000313" key="5">
    <source>
        <dbReference type="Proteomes" id="UP000252266"/>
    </source>
</evidence>
<dbReference type="Proteomes" id="UP000219068">
    <property type="component" value="Unassembled WGS sequence"/>
</dbReference>
<name>A0A154KPX2_9PROT</name>
<evidence type="ECO:0000256" key="1">
    <source>
        <dbReference type="SAM" id="Phobius"/>
    </source>
</evidence>
<dbReference type="AlphaFoldDB" id="A0A154KPX2"/>
<dbReference type="RefSeq" id="WP_062952862.1">
    <property type="nucleotide sequence ID" value="NZ_JALLPZ010000001.1"/>
</dbReference>
<evidence type="ECO:0000313" key="4">
    <source>
        <dbReference type="Proteomes" id="UP000219068"/>
    </source>
</evidence>
<keyword evidence="1" id="KW-0812">Transmembrane</keyword>
<protein>
    <submittedName>
        <fullName evidence="3">XapX domain-containing protein</fullName>
    </submittedName>
</protein>
<evidence type="ECO:0000313" key="2">
    <source>
        <dbReference type="EMBL" id="RCK48216.1"/>
    </source>
</evidence>
<dbReference type="Proteomes" id="UP000252266">
    <property type="component" value="Unassembled WGS sequence"/>
</dbReference>
<proteinExistence type="predicted"/>
<feature type="transmembrane region" description="Helical" evidence="1">
    <location>
        <begin position="29"/>
        <end position="50"/>
    </location>
</feature>
<accession>A0A154KPX2</accession>
<evidence type="ECO:0000313" key="3">
    <source>
        <dbReference type="EMBL" id="SOB95327.1"/>
    </source>
</evidence>
<dbReference type="NCBIfam" id="TIGR03510">
    <property type="entry name" value="XapX"/>
    <property type="match status" value="1"/>
</dbReference>
<gene>
    <name evidence="3" type="ORF">SAMN05428964_1011538</name>
    <name evidence="2" type="ORF">TH44_17040</name>
</gene>
<dbReference type="PROSITE" id="PS51257">
    <property type="entry name" value="PROKAR_LIPOPROTEIN"/>
    <property type="match status" value="1"/>
</dbReference>
<reference evidence="2 5" key="1">
    <citation type="submission" date="2014-07" db="EMBL/GenBank/DDBJ databases">
        <title>Draft genome sequence of Thalassospira xiamenensis IB13.</title>
        <authorList>
            <person name="Lai Q."/>
            <person name="Shao Z."/>
        </authorList>
    </citation>
    <scope>NUCLEOTIDE SEQUENCE [LARGE SCALE GENOMIC DNA]</scope>
    <source>
        <strain evidence="2 5">IB13</strain>
    </source>
</reference>
<reference evidence="3 4" key="2">
    <citation type="submission" date="2017-08" db="EMBL/GenBank/DDBJ databases">
        <authorList>
            <person name="de Groot N.N."/>
        </authorList>
    </citation>
    <scope>NUCLEOTIDE SEQUENCE [LARGE SCALE GENOMIC DNA]</scope>
    <source>
        <strain evidence="3 4">USBA 78</strain>
    </source>
</reference>
<dbReference type="InterPro" id="IPR020017">
    <property type="entry name" value="XapX_domain"/>
</dbReference>
<keyword evidence="1" id="KW-0472">Membrane</keyword>
<sequence length="73" mass="7820">MKIVFGLLLAILIGIGCRVIDIPVPAPPAMTGALLVLAMTIGYLAVDRWFPHRRCDNRKNCAGPIGHVPKAGE</sequence>
<dbReference type="EMBL" id="JPWJ01000009">
    <property type="protein sequence ID" value="RCK48216.1"/>
    <property type="molecule type" value="Genomic_DNA"/>
</dbReference>